<dbReference type="AlphaFoldDB" id="A0A812VZI0"/>
<evidence type="ECO:0000313" key="1">
    <source>
        <dbReference type="EMBL" id="CAE7651111.1"/>
    </source>
</evidence>
<accession>A0A812VZI0</accession>
<gene>
    <name evidence="1" type="ORF">SPIL2461_LOCUS17385</name>
</gene>
<dbReference type="Proteomes" id="UP000649617">
    <property type="component" value="Unassembled WGS sequence"/>
</dbReference>
<proteinExistence type="predicted"/>
<organism evidence="1 2">
    <name type="scientific">Symbiodinium pilosum</name>
    <name type="common">Dinoflagellate</name>
    <dbReference type="NCBI Taxonomy" id="2952"/>
    <lineage>
        <taxon>Eukaryota</taxon>
        <taxon>Sar</taxon>
        <taxon>Alveolata</taxon>
        <taxon>Dinophyceae</taxon>
        <taxon>Suessiales</taxon>
        <taxon>Symbiodiniaceae</taxon>
        <taxon>Symbiodinium</taxon>
    </lineage>
</organism>
<comment type="caution">
    <text evidence="1">The sequence shown here is derived from an EMBL/GenBank/DDBJ whole genome shotgun (WGS) entry which is preliminary data.</text>
</comment>
<dbReference type="EMBL" id="CAJNIZ010043146">
    <property type="protein sequence ID" value="CAE7651111.1"/>
    <property type="molecule type" value="Genomic_DNA"/>
</dbReference>
<protein>
    <submittedName>
        <fullName evidence="1">Uncharacterized protein</fullName>
    </submittedName>
</protein>
<sequence>MHMPQHRTDIAVDLDISTLTGSHLQASTKSPQVPQGQTALFYYQAPAEFPVAGHSLKENCALRKR</sequence>
<evidence type="ECO:0000313" key="2">
    <source>
        <dbReference type="Proteomes" id="UP000649617"/>
    </source>
</evidence>
<name>A0A812VZI0_SYMPI</name>
<reference evidence="1" key="1">
    <citation type="submission" date="2021-02" db="EMBL/GenBank/DDBJ databases">
        <authorList>
            <person name="Dougan E. K."/>
            <person name="Rhodes N."/>
            <person name="Thang M."/>
            <person name="Chan C."/>
        </authorList>
    </citation>
    <scope>NUCLEOTIDE SEQUENCE</scope>
</reference>
<keyword evidence="2" id="KW-1185">Reference proteome</keyword>